<dbReference type="InterPro" id="IPR036390">
    <property type="entry name" value="WH_DNA-bd_sf"/>
</dbReference>
<name>A0AA94F0T1_9FLAO</name>
<accession>A0AA94F0T1</accession>
<dbReference type="SUPFAM" id="SSF46785">
    <property type="entry name" value="Winged helix' DNA-binding domain"/>
    <property type="match status" value="1"/>
</dbReference>
<gene>
    <name evidence="1" type="ORF">EJB19_11335</name>
</gene>
<organism evidence="1">
    <name type="scientific">Flavobacterium columnare</name>
    <dbReference type="NCBI Taxonomy" id="996"/>
    <lineage>
        <taxon>Bacteria</taxon>
        <taxon>Pseudomonadati</taxon>
        <taxon>Bacteroidota</taxon>
        <taxon>Flavobacteriia</taxon>
        <taxon>Flavobacteriales</taxon>
        <taxon>Flavobacteriaceae</taxon>
        <taxon>Flavobacterium</taxon>
    </lineage>
</organism>
<sequence>MSRSFLIAVDESKEQTARIIEYQNKRNAGEIDPNESQKAIGFIQSIVRNLKVYEVINPYATQLHLPEKVHKIRRLNEMYQAVIKQVTFLNQYQRKLTNNNQLITEIEDIEQATEVLFESIILKVDELDGSLRQFFERLKKYVKNENQDFLQREIRQELNISKTQLQRYINTLLELEYIKQSGGYNNKGIKYKITYWDNHQKLRAEIKDFLMNQIQSLKINP</sequence>
<dbReference type="AlphaFoldDB" id="A0AA94F0T1"/>
<dbReference type="EMBL" id="RWGX01000004">
    <property type="protein sequence ID" value="RVU88714.1"/>
    <property type="molecule type" value="Genomic_DNA"/>
</dbReference>
<evidence type="ECO:0000313" key="1">
    <source>
        <dbReference type="EMBL" id="RVU88714.1"/>
    </source>
</evidence>
<dbReference type="RefSeq" id="WP_127822258.1">
    <property type="nucleotide sequence ID" value="NZ_RWGX02000005.1"/>
</dbReference>
<protein>
    <submittedName>
        <fullName evidence="1">Uncharacterized protein</fullName>
    </submittedName>
</protein>
<proteinExistence type="predicted"/>
<comment type="caution">
    <text evidence="1">The sequence shown here is derived from an EMBL/GenBank/DDBJ whole genome shotgun (WGS) entry which is preliminary data.</text>
</comment>
<reference evidence="1" key="1">
    <citation type="submission" date="2018-12" db="EMBL/GenBank/DDBJ databases">
        <title>Draft genome sequence of Flaovobacterium columnare BGFS27 isolated from channel catfish in Alabama.</title>
        <authorList>
            <person name="Cai W."/>
            <person name="Arias C."/>
        </authorList>
    </citation>
    <scope>NUCLEOTIDE SEQUENCE [LARGE SCALE GENOMIC DNA]</scope>
    <source>
        <strain evidence="1">BGFS27</strain>
    </source>
</reference>